<sequence>MKRIAVVLAVVLVTAAVPVGSVAAQQSSTDSSTYAGTHVSFETNENAVTNYSVGGETVLQSVSTSSRAEAGIGLDVGLSAVTDIDASALSLETTTETSATVRADSGATVSAHDNPKGTLVVAAGDESQYVTANLSGASNAEQVDDSRVVVENDGRTGTFIVVGDGDVTVNEDGNVSANLAEDSRLVFRSYDGERTAEDERAEELIANGSAAAEVYVMEANGSTVTDTVTYDEHTTVETAKDANDTVTMTVNRSVHEGAIVMTTVSEEALAATDDLSVTVDGEAAVEAESYSELQSAANGGDNSAYLVQETSADAESNVYVAVNHFSERQVTMTNGDAGSEQTTDETSSSSSSAPGFGVGVSVVALAGAALLARRQA</sequence>
<organism evidence="4 5">
    <name type="scientific">Haloferax namakaokahaiae</name>
    <dbReference type="NCBI Taxonomy" id="1748331"/>
    <lineage>
        <taxon>Archaea</taxon>
        <taxon>Methanobacteriati</taxon>
        <taxon>Methanobacteriota</taxon>
        <taxon>Stenosarchaea group</taxon>
        <taxon>Halobacteria</taxon>
        <taxon>Halobacteriales</taxon>
        <taxon>Haloferacaceae</taxon>
        <taxon>Haloferax</taxon>
    </lineage>
</organism>
<keyword evidence="1" id="KW-0732">Signal</keyword>
<dbReference type="GO" id="GO:0030115">
    <property type="term" value="C:S-layer"/>
    <property type="evidence" value="ECO:0007669"/>
    <property type="project" value="UniProtKB-SubCell"/>
</dbReference>
<evidence type="ECO:0000256" key="2">
    <source>
        <dbReference type="SAM" id="MobiDB-lite"/>
    </source>
</evidence>
<accession>A0ABD5ZH74</accession>
<name>A0ABD5ZH74_9EURY</name>
<reference evidence="4 5" key="1">
    <citation type="journal article" date="2019" name="Int. J. Syst. Evol. Microbiol.">
        <title>The Global Catalogue of Microorganisms (GCM) 10K type strain sequencing project: providing services to taxonomists for standard genome sequencing and annotation.</title>
        <authorList>
            <consortium name="The Broad Institute Genomics Platform"/>
            <consortium name="The Broad Institute Genome Sequencing Center for Infectious Disease"/>
            <person name="Wu L."/>
            <person name="Ma J."/>
        </authorList>
    </citation>
    <scope>NUCLEOTIDE SEQUENCE [LARGE SCALE GENOMIC DNA]</scope>
    <source>
        <strain evidence="4 5">DSM 29988</strain>
    </source>
</reference>
<dbReference type="Pfam" id="PF18204">
    <property type="entry name" value="PGF-CTERM"/>
    <property type="match status" value="1"/>
</dbReference>
<dbReference type="AlphaFoldDB" id="A0ABD5ZH74"/>
<feature type="region of interest" description="Disordered" evidence="2">
    <location>
        <begin position="334"/>
        <end position="355"/>
    </location>
</feature>
<evidence type="ECO:0000313" key="5">
    <source>
        <dbReference type="Proteomes" id="UP001596481"/>
    </source>
</evidence>
<dbReference type="RefSeq" id="WP_390224375.1">
    <property type="nucleotide sequence ID" value="NZ_JBHTAA010000005.1"/>
</dbReference>
<gene>
    <name evidence="4" type="ORF">ACFQJC_13660</name>
</gene>
<evidence type="ECO:0000313" key="4">
    <source>
        <dbReference type="EMBL" id="MFC7204568.1"/>
    </source>
</evidence>
<proteinExistence type="predicted"/>
<dbReference type="NCBIfam" id="TIGR04126">
    <property type="entry name" value="PGF_CTERM"/>
    <property type="match status" value="1"/>
</dbReference>
<dbReference type="InterPro" id="IPR026371">
    <property type="entry name" value="PGF_CTERM"/>
</dbReference>
<feature type="domain" description="PGF-CTERM archaeal protein-sorting signal" evidence="3">
    <location>
        <begin position="354"/>
        <end position="375"/>
    </location>
</feature>
<dbReference type="EMBL" id="JBHTAA010000005">
    <property type="protein sequence ID" value="MFC7204568.1"/>
    <property type="molecule type" value="Genomic_DNA"/>
</dbReference>
<protein>
    <submittedName>
        <fullName evidence="4">PGF-CTERM sorting domain-containing protein</fullName>
    </submittedName>
</protein>
<keyword evidence="5" id="KW-1185">Reference proteome</keyword>
<feature type="compositionally biased region" description="Polar residues" evidence="2">
    <location>
        <begin position="334"/>
        <end position="346"/>
    </location>
</feature>
<dbReference type="Proteomes" id="UP001596481">
    <property type="component" value="Unassembled WGS sequence"/>
</dbReference>
<evidence type="ECO:0000256" key="1">
    <source>
        <dbReference type="ARBA" id="ARBA00022729"/>
    </source>
</evidence>
<comment type="caution">
    <text evidence="4">The sequence shown here is derived from an EMBL/GenBank/DDBJ whole genome shotgun (WGS) entry which is preliminary data.</text>
</comment>
<evidence type="ECO:0000259" key="3">
    <source>
        <dbReference type="Pfam" id="PF18204"/>
    </source>
</evidence>
<dbReference type="GO" id="GO:0005886">
    <property type="term" value="C:plasma membrane"/>
    <property type="evidence" value="ECO:0007669"/>
    <property type="project" value="UniProtKB-SubCell"/>
</dbReference>